<dbReference type="InterPro" id="IPR001451">
    <property type="entry name" value="Hexapep"/>
</dbReference>
<keyword evidence="2" id="KW-0677">Repeat</keyword>
<accession>A0A5M6D032</accession>
<dbReference type="InterPro" id="IPR051159">
    <property type="entry name" value="Hexapeptide_acetyltransf"/>
</dbReference>
<dbReference type="PROSITE" id="PS00101">
    <property type="entry name" value="HEXAPEP_TRANSFERASES"/>
    <property type="match status" value="1"/>
</dbReference>
<keyword evidence="5" id="KW-1185">Reference proteome</keyword>
<protein>
    <submittedName>
        <fullName evidence="4">Acyltransferase</fullName>
    </submittedName>
</protein>
<reference evidence="4 5" key="1">
    <citation type="submission" date="2019-08" db="EMBL/GenBank/DDBJ databases">
        <authorList>
            <person name="Dhanesh K."/>
            <person name="Kumar G."/>
            <person name="Sasikala C."/>
            <person name="Venkata Ramana C."/>
        </authorList>
    </citation>
    <scope>NUCLEOTIDE SEQUENCE [LARGE SCALE GENOMIC DNA]</scope>
    <source>
        <strain evidence="4 5">JC645</strain>
    </source>
</reference>
<dbReference type="Proteomes" id="UP000324479">
    <property type="component" value="Unassembled WGS sequence"/>
</dbReference>
<gene>
    <name evidence="4" type="ORF">FYK55_26030</name>
</gene>
<dbReference type="InterPro" id="IPR018357">
    <property type="entry name" value="Hexapep_transf_CS"/>
</dbReference>
<organism evidence="4 5">
    <name type="scientific">Roseiconus nitratireducens</name>
    <dbReference type="NCBI Taxonomy" id="2605748"/>
    <lineage>
        <taxon>Bacteria</taxon>
        <taxon>Pseudomonadati</taxon>
        <taxon>Planctomycetota</taxon>
        <taxon>Planctomycetia</taxon>
        <taxon>Pirellulales</taxon>
        <taxon>Pirellulaceae</taxon>
        <taxon>Roseiconus</taxon>
    </lineage>
</organism>
<dbReference type="Gene3D" id="2.160.10.10">
    <property type="entry name" value="Hexapeptide repeat proteins"/>
    <property type="match status" value="1"/>
</dbReference>
<proteinExistence type="predicted"/>
<dbReference type="SUPFAM" id="SSF51161">
    <property type="entry name" value="Trimeric LpxA-like enzymes"/>
    <property type="match status" value="1"/>
</dbReference>
<dbReference type="RefSeq" id="WP_150079572.1">
    <property type="nucleotide sequence ID" value="NZ_VWOX01000024.1"/>
</dbReference>
<dbReference type="Pfam" id="PF00132">
    <property type="entry name" value="Hexapep"/>
    <property type="match status" value="1"/>
</dbReference>
<keyword evidence="1 4" id="KW-0808">Transferase</keyword>
<keyword evidence="3 4" id="KW-0012">Acyltransferase</keyword>
<comment type="caution">
    <text evidence="4">The sequence shown here is derived from an EMBL/GenBank/DDBJ whole genome shotgun (WGS) entry which is preliminary data.</text>
</comment>
<evidence type="ECO:0000256" key="1">
    <source>
        <dbReference type="ARBA" id="ARBA00022679"/>
    </source>
</evidence>
<evidence type="ECO:0000313" key="4">
    <source>
        <dbReference type="EMBL" id="KAA5538899.1"/>
    </source>
</evidence>
<dbReference type="CDD" id="cd04647">
    <property type="entry name" value="LbH_MAT_like"/>
    <property type="match status" value="1"/>
</dbReference>
<dbReference type="AlphaFoldDB" id="A0A5M6D032"/>
<evidence type="ECO:0000256" key="3">
    <source>
        <dbReference type="ARBA" id="ARBA00023315"/>
    </source>
</evidence>
<dbReference type="GO" id="GO:0016746">
    <property type="term" value="F:acyltransferase activity"/>
    <property type="evidence" value="ECO:0007669"/>
    <property type="project" value="UniProtKB-KW"/>
</dbReference>
<name>A0A5M6D032_9BACT</name>
<dbReference type="PANTHER" id="PTHR23416">
    <property type="entry name" value="SIALIC ACID SYNTHASE-RELATED"/>
    <property type="match status" value="1"/>
</dbReference>
<dbReference type="InterPro" id="IPR011004">
    <property type="entry name" value="Trimer_LpxA-like_sf"/>
</dbReference>
<evidence type="ECO:0000313" key="5">
    <source>
        <dbReference type="Proteomes" id="UP000324479"/>
    </source>
</evidence>
<evidence type="ECO:0000256" key="2">
    <source>
        <dbReference type="ARBA" id="ARBA00022737"/>
    </source>
</evidence>
<dbReference type="EMBL" id="VWOX01000024">
    <property type="protein sequence ID" value="KAA5538899.1"/>
    <property type="molecule type" value="Genomic_DNA"/>
</dbReference>
<sequence length="181" mass="19375">MMRSFRKAIFLRLARLLPATRCYRQRSWLIRKAGFDVDPTARLCGSAQILGTFRLKVGANTFIGHETLITGGDCEILIGASCDISTRVLIIAGTHELTPQNEKVAGPGRSENIVIGDGCWIGANSTILAGVTIGPRSFVAAGATVTRSIPARSMVGGVPARLIRSFSDHADAEAELPLQKE</sequence>